<dbReference type="PANTHER" id="PTHR46239">
    <property type="entry name" value="DNA REPAIR PROTEIN RAD51 HOMOLOG 3 RAD51C"/>
    <property type="match status" value="1"/>
</dbReference>
<evidence type="ECO:0000256" key="2">
    <source>
        <dbReference type="ARBA" id="ARBA00022741"/>
    </source>
</evidence>
<dbReference type="PROSITE" id="PS50162">
    <property type="entry name" value="RECA_2"/>
    <property type="match status" value="1"/>
</dbReference>
<dbReference type="Gene3D" id="3.40.50.300">
    <property type="entry name" value="P-loop containing nucleotide triphosphate hydrolases"/>
    <property type="match status" value="1"/>
</dbReference>
<dbReference type="GO" id="GO:0033065">
    <property type="term" value="C:Rad51C-XRCC3 complex"/>
    <property type="evidence" value="ECO:0007669"/>
    <property type="project" value="TreeGrafter"/>
</dbReference>
<dbReference type="InterPro" id="IPR027417">
    <property type="entry name" value="P-loop_NTPase"/>
</dbReference>
<keyword evidence="3" id="KW-0227">DNA damage</keyword>
<accession>A0A812D533</accession>
<dbReference type="AlphaFoldDB" id="A0A812D533"/>
<protein>
    <recommendedName>
        <fullName evidence="7">DNA repair protein RAD51 homolog 3</fullName>
    </recommendedName>
</protein>
<sequence length="266" mass="29603">MLGGGVPLCKITEFCGAPGIGKTQMCMQLAVDVQIPECFGGVEGEAVYIDTEGSFLAERLADIAEVTVKHCQQLDTTGEVSSVFTTERVLSGVHYFRCRDYVELLATIHLLTDFIKDYPKVKLVIIDSIAFHFRHDFEDLGLRTRLLTTVAQNLIQIANQHKLAVVLTNQMTTRVSNQGDMASSLIPALGESWAHVSTIRIILFWEDKQRMALLYKSPDHKEDTVPFQITMGGIRDMISPNVEVEKMSEETEETIAGPAAKRQKVT</sequence>
<evidence type="ECO:0000256" key="1">
    <source>
        <dbReference type="ARBA" id="ARBA00004123"/>
    </source>
</evidence>
<evidence type="ECO:0000313" key="9">
    <source>
        <dbReference type="EMBL" id="CAE1287716.1"/>
    </source>
</evidence>
<evidence type="ECO:0000256" key="4">
    <source>
        <dbReference type="ARBA" id="ARBA00022840"/>
    </source>
</evidence>
<dbReference type="InterPro" id="IPR020588">
    <property type="entry name" value="RecA_ATP-bd"/>
</dbReference>
<dbReference type="InterPro" id="IPR052093">
    <property type="entry name" value="HR_Repair_Mediator"/>
</dbReference>
<keyword evidence="2" id="KW-0547">Nucleotide-binding</keyword>
<evidence type="ECO:0000259" key="8">
    <source>
        <dbReference type="PROSITE" id="PS50162"/>
    </source>
</evidence>
<keyword evidence="6" id="KW-0539">Nucleus</keyword>
<dbReference type="GO" id="GO:0005524">
    <property type="term" value="F:ATP binding"/>
    <property type="evidence" value="ECO:0007669"/>
    <property type="project" value="UniProtKB-KW"/>
</dbReference>
<feature type="domain" description="RecA family profile 1" evidence="8">
    <location>
        <begin position="1"/>
        <end position="171"/>
    </location>
</feature>
<dbReference type="OrthoDB" id="5957327at2759"/>
<keyword evidence="5" id="KW-0234">DNA repair</keyword>
<dbReference type="GO" id="GO:0005657">
    <property type="term" value="C:replication fork"/>
    <property type="evidence" value="ECO:0007669"/>
    <property type="project" value="TreeGrafter"/>
</dbReference>
<dbReference type="Proteomes" id="UP000597762">
    <property type="component" value="Unassembled WGS sequence"/>
</dbReference>
<dbReference type="GO" id="GO:0000400">
    <property type="term" value="F:four-way junction DNA binding"/>
    <property type="evidence" value="ECO:0007669"/>
    <property type="project" value="TreeGrafter"/>
</dbReference>
<keyword evidence="4" id="KW-0067">ATP-binding</keyword>
<evidence type="ECO:0000256" key="6">
    <source>
        <dbReference type="ARBA" id="ARBA00023242"/>
    </source>
</evidence>
<dbReference type="Pfam" id="PF08423">
    <property type="entry name" value="Rad51"/>
    <property type="match status" value="1"/>
</dbReference>
<dbReference type="GO" id="GO:0140664">
    <property type="term" value="F:ATP-dependent DNA damage sensor activity"/>
    <property type="evidence" value="ECO:0007669"/>
    <property type="project" value="InterPro"/>
</dbReference>
<keyword evidence="10" id="KW-1185">Reference proteome</keyword>
<evidence type="ECO:0000256" key="7">
    <source>
        <dbReference type="ARBA" id="ARBA00040674"/>
    </source>
</evidence>
<evidence type="ECO:0000313" key="10">
    <source>
        <dbReference type="Proteomes" id="UP000597762"/>
    </source>
</evidence>
<dbReference type="GO" id="GO:0000707">
    <property type="term" value="P:meiotic DNA recombinase assembly"/>
    <property type="evidence" value="ECO:0007669"/>
    <property type="project" value="TreeGrafter"/>
</dbReference>
<comment type="subcellular location">
    <subcellularLocation>
        <location evidence="1">Nucleus</location>
    </subcellularLocation>
</comment>
<comment type="caution">
    <text evidence="9">The sequence shown here is derived from an EMBL/GenBank/DDBJ whole genome shotgun (WGS) entry which is preliminary data.</text>
</comment>
<reference evidence="9" key="1">
    <citation type="submission" date="2021-01" db="EMBL/GenBank/DDBJ databases">
        <authorList>
            <person name="Li R."/>
            <person name="Bekaert M."/>
        </authorList>
    </citation>
    <scope>NUCLEOTIDE SEQUENCE</scope>
    <source>
        <strain evidence="9">Farmed</strain>
    </source>
</reference>
<evidence type="ECO:0000256" key="3">
    <source>
        <dbReference type="ARBA" id="ARBA00022763"/>
    </source>
</evidence>
<dbReference type="GO" id="GO:0008821">
    <property type="term" value="F:crossover junction DNA endonuclease activity"/>
    <property type="evidence" value="ECO:0007669"/>
    <property type="project" value="TreeGrafter"/>
</dbReference>
<dbReference type="EMBL" id="CAHIKZ030002490">
    <property type="protein sequence ID" value="CAE1287716.1"/>
    <property type="molecule type" value="Genomic_DNA"/>
</dbReference>
<dbReference type="PANTHER" id="PTHR46239:SF1">
    <property type="entry name" value="DNA REPAIR PROTEIN RAD51 HOMOLOG 3"/>
    <property type="match status" value="1"/>
</dbReference>
<dbReference type="InterPro" id="IPR013632">
    <property type="entry name" value="Rad51_C"/>
</dbReference>
<organism evidence="9 10">
    <name type="scientific">Acanthosepion pharaonis</name>
    <name type="common">Pharaoh cuttlefish</name>
    <name type="synonym">Sepia pharaonis</name>
    <dbReference type="NCBI Taxonomy" id="158019"/>
    <lineage>
        <taxon>Eukaryota</taxon>
        <taxon>Metazoa</taxon>
        <taxon>Spiralia</taxon>
        <taxon>Lophotrochozoa</taxon>
        <taxon>Mollusca</taxon>
        <taxon>Cephalopoda</taxon>
        <taxon>Coleoidea</taxon>
        <taxon>Decapodiformes</taxon>
        <taxon>Sepiida</taxon>
        <taxon>Sepiina</taxon>
        <taxon>Sepiidae</taxon>
        <taxon>Acanthosepion</taxon>
    </lineage>
</organism>
<dbReference type="GO" id="GO:0007131">
    <property type="term" value="P:reciprocal meiotic recombination"/>
    <property type="evidence" value="ECO:0007669"/>
    <property type="project" value="TreeGrafter"/>
</dbReference>
<dbReference type="CDD" id="cd19492">
    <property type="entry name" value="Rad51C"/>
    <property type="match status" value="1"/>
</dbReference>
<name>A0A812D533_ACAPH</name>
<gene>
    <name evidence="9" type="ORF">SPHA_46757</name>
</gene>
<proteinExistence type="predicted"/>
<dbReference type="GO" id="GO:0033063">
    <property type="term" value="C:Rad51B-Rad51C-Rad51D-XRCC2 complex"/>
    <property type="evidence" value="ECO:0007669"/>
    <property type="project" value="TreeGrafter"/>
</dbReference>
<dbReference type="SUPFAM" id="SSF52540">
    <property type="entry name" value="P-loop containing nucleoside triphosphate hydrolases"/>
    <property type="match status" value="1"/>
</dbReference>
<evidence type="ECO:0000256" key="5">
    <source>
        <dbReference type="ARBA" id="ARBA00023204"/>
    </source>
</evidence>